<gene>
    <name evidence="1" type="ORF">SASPL_135237</name>
</gene>
<proteinExistence type="predicted"/>
<organism evidence="1">
    <name type="scientific">Salvia splendens</name>
    <name type="common">Scarlet sage</name>
    <dbReference type="NCBI Taxonomy" id="180675"/>
    <lineage>
        <taxon>Eukaryota</taxon>
        <taxon>Viridiplantae</taxon>
        <taxon>Streptophyta</taxon>
        <taxon>Embryophyta</taxon>
        <taxon>Tracheophyta</taxon>
        <taxon>Spermatophyta</taxon>
        <taxon>Magnoliopsida</taxon>
        <taxon>eudicotyledons</taxon>
        <taxon>Gunneridae</taxon>
        <taxon>Pentapetalae</taxon>
        <taxon>asterids</taxon>
        <taxon>lamiids</taxon>
        <taxon>Lamiales</taxon>
        <taxon>Lamiaceae</taxon>
        <taxon>Nepetoideae</taxon>
        <taxon>Mentheae</taxon>
        <taxon>Salviinae</taxon>
        <taxon>Salvia</taxon>
        <taxon>Salvia subgen. Calosphace</taxon>
        <taxon>core Calosphace</taxon>
    </lineage>
</organism>
<reference evidence="1" key="1">
    <citation type="submission" date="2018-01" db="EMBL/GenBank/DDBJ databases">
        <authorList>
            <person name="Mao J.F."/>
        </authorList>
    </citation>
    <scope>NUCLEOTIDE SEQUENCE</scope>
    <source>
        <strain evidence="1">Huo1</strain>
        <tissue evidence="1">Leaf</tissue>
    </source>
</reference>
<evidence type="ECO:0000313" key="2">
    <source>
        <dbReference type="Proteomes" id="UP000298416"/>
    </source>
</evidence>
<keyword evidence="2" id="KW-1185">Reference proteome</keyword>
<protein>
    <submittedName>
        <fullName evidence="1">Uncharacterized protein</fullName>
    </submittedName>
</protein>
<sequence>MAALQSSFTVLATPRNSPIPTTNARRSHRFRVSCGGGGVDRRNMLLGLGGLYGASKLISGRKANADLILPPDLSQCDPHGATTTKDHVKVSLDVNCCPPYTDIQSDYKLPK</sequence>
<dbReference type="EMBL" id="PNBA02000013">
    <property type="protein sequence ID" value="KAG6403022.1"/>
    <property type="molecule type" value="Genomic_DNA"/>
</dbReference>
<comment type="caution">
    <text evidence="1">The sequence shown here is derived from an EMBL/GenBank/DDBJ whole genome shotgun (WGS) entry which is preliminary data.</text>
</comment>
<name>A0A8X8ZFL2_SALSN</name>
<accession>A0A8X8ZFL2</accession>
<reference evidence="1" key="2">
    <citation type="submission" date="2020-08" db="EMBL/GenBank/DDBJ databases">
        <title>Plant Genome Project.</title>
        <authorList>
            <person name="Zhang R.-G."/>
        </authorList>
    </citation>
    <scope>NUCLEOTIDE SEQUENCE</scope>
    <source>
        <strain evidence="1">Huo1</strain>
        <tissue evidence="1">Leaf</tissue>
    </source>
</reference>
<dbReference type="Proteomes" id="UP000298416">
    <property type="component" value="Unassembled WGS sequence"/>
</dbReference>
<evidence type="ECO:0000313" key="1">
    <source>
        <dbReference type="EMBL" id="KAG6403022.1"/>
    </source>
</evidence>
<dbReference type="AlphaFoldDB" id="A0A8X8ZFL2"/>